<dbReference type="OMA" id="IDMTSPY"/>
<name>V4A5E3_LOTGI</name>
<feature type="transmembrane region" description="Helical" evidence="1">
    <location>
        <begin position="16"/>
        <end position="37"/>
    </location>
</feature>
<feature type="transmembrane region" description="Helical" evidence="1">
    <location>
        <begin position="203"/>
        <end position="225"/>
    </location>
</feature>
<dbReference type="HOGENOM" id="CLU_046474_0_0_1"/>
<evidence type="ECO:0000313" key="3">
    <source>
        <dbReference type="Proteomes" id="UP000030746"/>
    </source>
</evidence>
<accession>V4A5E3</accession>
<dbReference type="Pfam" id="PF02466">
    <property type="entry name" value="Tim17"/>
    <property type="match status" value="1"/>
</dbReference>
<sequence length="326" mass="37406">MVDVDRDTSKSDMYRNFLICIHGKIICLIAFNVRFMVEFLSFDLRSKNGLPNSTSSGLQFIVGKYESPDAIYAERAVDNHNTPKSPARKQLPLLPSFKFLEDFSKKLQHSSKHSLCQHPFGCMYYILQGFVRMFGTGFLLQAVVKLFSSMTKIIKQPKLLFSSLLHKDCFSLGAFLGCFNGVFRGLNCLLRRLRNKDDNKNGLISGFVAGWMMLWYRSSTLALYTASRLVETLYFKGIDKGVLPYIKWADIIIYSITTAVAFHAAALEPHNLRPAYWKFLNKVTDNKLELVNRRLLKVFSSQAAFLYPNFWPKYDKTFTDITEPQS</sequence>
<feature type="transmembrane region" description="Helical" evidence="1">
    <location>
        <begin position="122"/>
        <end position="144"/>
    </location>
</feature>
<protein>
    <recommendedName>
        <fullName evidence="4">Transmembrane protein 135 N-terminal domain-containing protein</fullName>
    </recommendedName>
</protein>
<evidence type="ECO:0000313" key="2">
    <source>
        <dbReference type="EMBL" id="ESO99143.1"/>
    </source>
</evidence>
<dbReference type="STRING" id="225164.V4A5E3"/>
<dbReference type="PANTHER" id="PTHR12459:SF15">
    <property type="entry name" value="TRANSMEMBRANE PROTEIN 135"/>
    <property type="match status" value="1"/>
</dbReference>
<dbReference type="PANTHER" id="PTHR12459">
    <property type="entry name" value="TRANSMEMBRANE PROTEIN 135-RELATED"/>
    <property type="match status" value="1"/>
</dbReference>
<feature type="transmembrane region" description="Helical" evidence="1">
    <location>
        <begin position="164"/>
        <end position="183"/>
    </location>
</feature>
<dbReference type="GeneID" id="20242544"/>
<dbReference type="OrthoDB" id="291792at2759"/>
<dbReference type="AlphaFoldDB" id="V4A5E3"/>
<organism evidence="2 3">
    <name type="scientific">Lottia gigantea</name>
    <name type="common">Giant owl limpet</name>
    <dbReference type="NCBI Taxonomy" id="225164"/>
    <lineage>
        <taxon>Eukaryota</taxon>
        <taxon>Metazoa</taxon>
        <taxon>Spiralia</taxon>
        <taxon>Lophotrochozoa</taxon>
        <taxon>Mollusca</taxon>
        <taxon>Gastropoda</taxon>
        <taxon>Patellogastropoda</taxon>
        <taxon>Lottioidea</taxon>
        <taxon>Lottiidae</taxon>
        <taxon>Lottia</taxon>
    </lineage>
</organism>
<dbReference type="Proteomes" id="UP000030746">
    <property type="component" value="Unassembled WGS sequence"/>
</dbReference>
<gene>
    <name evidence="2" type="ORF">LOTGIDRAFT_173835</name>
</gene>
<keyword evidence="1" id="KW-0472">Membrane</keyword>
<dbReference type="CTD" id="20242544"/>
<evidence type="ECO:0000256" key="1">
    <source>
        <dbReference type="SAM" id="Phobius"/>
    </source>
</evidence>
<dbReference type="EMBL" id="KB201110">
    <property type="protein sequence ID" value="ESO99143.1"/>
    <property type="molecule type" value="Genomic_DNA"/>
</dbReference>
<evidence type="ECO:0008006" key="4">
    <source>
        <dbReference type="Google" id="ProtNLM"/>
    </source>
</evidence>
<keyword evidence="3" id="KW-1185">Reference proteome</keyword>
<dbReference type="KEGG" id="lgi:LOTGIDRAFT_173835"/>
<reference evidence="2 3" key="1">
    <citation type="journal article" date="2013" name="Nature">
        <title>Insights into bilaterian evolution from three spiralian genomes.</title>
        <authorList>
            <person name="Simakov O."/>
            <person name="Marletaz F."/>
            <person name="Cho S.J."/>
            <person name="Edsinger-Gonzales E."/>
            <person name="Havlak P."/>
            <person name="Hellsten U."/>
            <person name="Kuo D.H."/>
            <person name="Larsson T."/>
            <person name="Lv J."/>
            <person name="Arendt D."/>
            <person name="Savage R."/>
            <person name="Osoegawa K."/>
            <person name="de Jong P."/>
            <person name="Grimwood J."/>
            <person name="Chapman J.A."/>
            <person name="Shapiro H."/>
            <person name="Aerts A."/>
            <person name="Otillar R.P."/>
            <person name="Terry A.Y."/>
            <person name="Boore J.L."/>
            <person name="Grigoriev I.V."/>
            <person name="Lindberg D.R."/>
            <person name="Seaver E.C."/>
            <person name="Weisblat D.A."/>
            <person name="Putnam N.H."/>
            <person name="Rokhsar D.S."/>
        </authorList>
    </citation>
    <scope>NUCLEOTIDE SEQUENCE [LARGE SCALE GENOMIC DNA]</scope>
</reference>
<proteinExistence type="predicted"/>
<feature type="transmembrane region" description="Helical" evidence="1">
    <location>
        <begin position="245"/>
        <end position="267"/>
    </location>
</feature>
<keyword evidence="1" id="KW-1133">Transmembrane helix</keyword>
<dbReference type="InterPro" id="IPR026749">
    <property type="entry name" value="Tmem135"/>
</dbReference>
<keyword evidence="1" id="KW-0812">Transmembrane</keyword>
<dbReference type="RefSeq" id="XP_009050159.1">
    <property type="nucleotide sequence ID" value="XM_009051911.1"/>
</dbReference>